<evidence type="ECO:0000313" key="12">
    <source>
        <dbReference type="Proteomes" id="UP000756132"/>
    </source>
</evidence>
<feature type="region of interest" description="Disordered" evidence="10">
    <location>
        <begin position="310"/>
        <end position="331"/>
    </location>
</feature>
<organism evidence="11 12">
    <name type="scientific">Passalora fulva</name>
    <name type="common">Tomato leaf mold</name>
    <name type="synonym">Cladosporium fulvum</name>
    <dbReference type="NCBI Taxonomy" id="5499"/>
    <lineage>
        <taxon>Eukaryota</taxon>
        <taxon>Fungi</taxon>
        <taxon>Dikarya</taxon>
        <taxon>Ascomycota</taxon>
        <taxon>Pezizomycotina</taxon>
        <taxon>Dothideomycetes</taxon>
        <taxon>Dothideomycetidae</taxon>
        <taxon>Mycosphaerellales</taxon>
        <taxon>Mycosphaerellaceae</taxon>
        <taxon>Fulvia</taxon>
    </lineage>
</organism>
<feature type="compositionally biased region" description="Polar residues" evidence="10">
    <location>
        <begin position="139"/>
        <end position="148"/>
    </location>
</feature>
<dbReference type="SUPFAM" id="SSF100950">
    <property type="entry name" value="NagB/RpiA/CoA transferase-like"/>
    <property type="match status" value="1"/>
</dbReference>
<dbReference type="RefSeq" id="XP_047769041.1">
    <property type="nucleotide sequence ID" value="XM_047913169.1"/>
</dbReference>
<feature type="region of interest" description="Disordered" evidence="10">
    <location>
        <begin position="109"/>
        <end position="237"/>
    </location>
</feature>
<dbReference type="EMBL" id="CP090174">
    <property type="protein sequence ID" value="UJO24675.1"/>
    <property type="molecule type" value="Genomic_DNA"/>
</dbReference>
<evidence type="ECO:0000256" key="5">
    <source>
        <dbReference type="ARBA" id="ARBA00022917"/>
    </source>
</evidence>
<evidence type="ECO:0000256" key="7">
    <source>
        <dbReference type="ARBA" id="ARBA00044228"/>
    </source>
</evidence>
<dbReference type="KEGG" id="ffu:CLAFUR5_14021"/>
<dbReference type="GO" id="GO:0005851">
    <property type="term" value="C:eukaryotic translation initiation factor 2B complex"/>
    <property type="evidence" value="ECO:0007669"/>
    <property type="project" value="TreeGrafter"/>
</dbReference>
<feature type="compositionally biased region" description="Low complexity" evidence="10">
    <location>
        <begin position="151"/>
        <end position="169"/>
    </location>
</feature>
<evidence type="ECO:0000256" key="10">
    <source>
        <dbReference type="SAM" id="MobiDB-lite"/>
    </source>
</evidence>
<dbReference type="AlphaFoldDB" id="A0A9Q8PLE5"/>
<keyword evidence="5" id="KW-0648">Protein biosynthesis</keyword>
<dbReference type="Pfam" id="PF01008">
    <property type="entry name" value="IF-2B"/>
    <property type="match status" value="2"/>
</dbReference>
<evidence type="ECO:0000256" key="2">
    <source>
        <dbReference type="ARBA" id="ARBA00007251"/>
    </source>
</evidence>
<dbReference type="GO" id="GO:0005085">
    <property type="term" value="F:guanyl-nucleotide exchange factor activity"/>
    <property type="evidence" value="ECO:0007669"/>
    <property type="project" value="TreeGrafter"/>
</dbReference>
<evidence type="ECO:0000256" key="9">
    <source>
        <dbReference type="RuleBase" id="RU003814"/>
    </source>
</evidence>
<evidence type="ECO:0000256" key="8">
    <source>
        <dbReference type="ARBA" id="ARBA00046432"/>
    </source>
</evidence>
<dbReference type="InterPro" id="IPR037171">
    <property type="entry name" value="NagB/RpiA_transferase-like"/>
</dbReference>
<evidence type="ECO:0000256" key="6">
    <source>
        <dbReference type="ARBA" id="ARBA00044122"/>
    </source>
</evidence>
<dbReference type="PANTHER" id="PTHR45859">
    <property type="entry name" value="TRANSLATION INITIATION FACTOR EIF-2B SUBUNIT BETA"/>
    <property type="match status" value="1"/>
</dbReference>
<evidence type="ECO:0000256" key="4">
    <source>
        <dbReference type="ARBA" id="ARBA00022540"/>
    </source>
</evidence>
<reference evidence="11" key="1">
    <citation type="submission" date="2021-12" db="EMBL/GenBank/DDBJ databases">
        <authorList>
            <person name="Zaccaron A."/>
            <person name="Stergiopoulos I."/>
        </authorList>
    </citation>
    <scope>NUCLEOTIDE SEQUENCE</scope>
    <source>
        <strain evidence="11">Race5_Kim</strain>
    </source>
</reference>
<dbReference type="FunFam" id="3.40.50.10470:FF:000008">
    <property type="entry name" value="Translation initiation factor 2B, beta subunit"/>
    <property type="match status" value="1"/>
</dbReference>
<name>A0A9Q8PLE5_PASFU</name>
<dbReference type="OrthoDB" id="269919at2759"/>
<keyword evidence="12" id="KW-1185">Reference proteome</keyword>
<comment type="subcellular location">
    <subcellularLocation>
        <location evidence="1">Cytoplasm</location>
        <location evidence="1">Cytosol</location>
    </subcellularLocation>
</comment>
<dbReference type="Gene3D" id="3.40.50.10470">
    <property type="entry name" value="Translation initiation factor eif-2b, domain 2"/>
    <property type="match status" value="1"/>
</dbReference>
<keyword evidence="3" id="KW-0963">Cytoplasm</keyword>
<accession>A0A9Q8PLE5</accession>
<dbReference type="GeneID" id="71993899"/>
<feature type="compositionally biased region" description="Polar residues" evidence="10">
    <location>
        <begin position="113"/>
        <end position="130"/>
    </location>
</feature>
<dbReference type="PANTHER" id="PTHR45859:SF1">
    <property type="entry name" value="TRANSLATION INITIATION FACTOR EIF-2B SUBUNIT BETA"/>
    <property type="match status" value="1"/>
</dbReference>
<comment type="subunit">
    <text evidence="8">Component of the translation initiation factor 2B (eIF2B) complex which is a heterodecamer of two sets of five different subunits: alpha, beta, gamma, delta and epsilon. Subunits alpha, beta and delta comprise a regulatory subcomplex and subunits epsilon and gamma comprise a catalytic subcomplex. Within the complex, the hexameric regulatory complex resides at the center, with the two heterodimeric catalytic subcomplexes bound on opposite sides.</text>
</comment>
<protein>
    <recommendedName>
        <fullName evidence="6">Translation initiation factor eIF2B subunit beta</fullName>
    </recommendedName>
    <alternativeName>
        <fullName evidence="7">eIF2B GDP-GTP exchange factor subunit beta</fullName>
    </alternativeName>
</protein>
<evidence type="ECO:0000256" key="3">
    <source>
        <dbReference type="ARBA" id="ARBA00022490"/>
    </source>
</evidence>
<reference evidence="11" key="2">
    <citation type="journal article" date="2022" name="Microb. Genom.">
        <title>A chromosome-scale genome assembly of the tomato pathogen Cladosporium fulvum reveals a compartmentalized genome architecture and the presence of a dispensable chromosome.</title>
        <authorList>
            <person name="Zaccaron A.Z."/>
            <person name="Chen L.H."/>
            <person name="Samaras A."/>
            <person name="Stergiopoulos I."/>
        </authorList>
    </citation>
    <scope>NUCLEOTIDE SEQUENCE</scope>
    <source>
        <strain evidence="11">Race5_Kim</strain>
    </source>
</reference>
<proteinExistence type="inferred from homology"/>
<dbReference type="InterPro" id="IPR051855">
    <property type="entry name" value="eIF2B_beta_subunit"/>
</dbReference>
<keyword evidence="4 11" id="KW-0396">Initiation factor</keyword>
<dbReference type="GO" id="GO:0003743">
    <property type="term" value="F:translation initiation factor activity"/>
    <property type="evidence" value="ECO:0007669"/>
    <property type="project" value="UniProtKB-KW"/>
</dbReference>
<dbReference type="InterPro" id="IPR000649">
    <property type="entry name" value="IF-2B-related"/>
</dbReference>
<sequence length="486" mass="52238">MPAPAVGTRPSLQTFLHSLKHNDSIESSIALLVSLLKFRQIAHSRPCAIATTRLLLQVVAERRWSNSQDLERRIREVGERLQAAQPREMAVGNIVRRVLGIVHEVAEDDQDAPSITSSQELPGPTVTTGDSTHRPKLPTNISGFSPLNQGAALPHTTPTQTTSATSSPSINGTAESPPRRPGLSAVASSYAGQGPHGSLFGILTQPQGLGSIGGSPLGSGTATPVPKPSRNQDESKEKLDIKAEVIDGIKDLLEELDIVDSQISEYALDHIHSNEIILTHTSSQTVQRFLSAAARKRKFTVIHAEAYPNNHGETHSTVVNGSSKAGEDEDPNERWKTLTSMGIKVIVIPDSAVFALMSRVNKVIMAPHAVLANGSLIAAAGAATVAQAAKAHQVPVVVLSGVYKLSPVYPFDMAEMIEYGEPGKVVPFQDGPFMDKVDVVNPLFDWVDADLVNLYITNLGAHAPSYLYRIVADHYRTEDIDLTTKA</sequence>
<evidence type="ECO:0000256" key="1">
    <source>
        <dbReference type="ARBA" id="ARBA00004514"/>
    </source>
</evidence>
<comment type="similarity">
    <text evidence="2 9">Belongs to the eIF-2B alpha/beta/delta subunits family.</text>
</comment>
<evidence type="ECO:0000313" key="11">
    <source>
        <dbReference type="EMBL" id="UJO24675.1"/>
    </source>
</evidence>
<dbReference type="InterPro" id="IPR042529">
    <property type="entry name" value="IF_2B-like_C"/>
</dbReference>
<dbReference type="Proteomes" id="UP000756132">
    <property type="component" value="Chromosome 12"/>
</dbReference>
<dbReference type="GO" id="GO:0005829">
    <property type="term" value="C:cytosol"/>
    <property type="evidence" value="ECO:0007669"/>
    <property type="project" value="UniProtKB-SubCell"/>
</dbReference>
<gene>
    <name evidence="11" type="ORF">CLAFUR5_14021</name>
</gene>